<dbReference type="EMBL" id="QOCW01000017">
    <property type="protein sequence ID" value="RBW68743.1"/>
    <property type="molecule type" value="Genomic_DNA"/>
</dbReference>
<dbReference type="InterPro" id="IPR005750">
    <property type="entry name" value="UDP_GlcNAc_COvinyl_MurA"/>
</dbReference>
<feature type="binding site" evidence="12">
    <location>
        <position position="306"/>
    </location>
    <ligand>
        <name>UDP-N-acetyl-alpha-D-glucosamine</name>
        <dbReference type="ChEBI" id="CHEBI:57705"/>
    </ligand>
</feature>
<evidence type="ECO:0000256" key="12">
    <source>
        <dbReference type="HAMAP-Rule" id="MF_00111"/>
    </source>
</evidence>
<gene>
    <name evidence="12 14" type="primary">murA</name>
    <name evidence="14" type="ORF">DS031_15430</name>
</gene>
<evidence type="ECO:0000256" key="3">
    <source>
        <dbReference type="ARBA" id="ARBA00022490"/>
    </source>
</evidence>
<dbReference type="InterPro" id="IPR036968">
    <property type="entry name" value="Enolpyruvate_Tfrase_sf"/>
</dbReference>
<dbReference type="GO" id="GO:0005737">
    <property type="term" value="C:cytoplasm"/>
    <property type="evidence" value="ECO:0007669"/>
    <property type="project" value="UniProtKB-SubCell"/>
</dbReference>
<dbReference type="GO" id="GO:0009252">
    <property type="term" value="P:peptidoglycan biosynthetic process"/>
    <property type="evidence" value="ECO:0007669"/>
    <property type="project" value="UniProtKB-UniRule"/>
</dbReference>
<dbReference type="InterPro" id="IPR050068">
    <property type="entry name" value="MurA_subfamily"/>
</dbReference>
<evidence type="ECO:0000256" key="1">
    <source>
        <dbReference type="ARBA" id="ARBA00004496"/>
    </source>
</evidence>
<dbReference type="AlphaFoldDB" id="A0A366XX72"/>
<dbReference type="GO" id="GO:0008360">
    <property type="term" value="P:regulation of cell shape"/>
    <property type="evidence" value="ECO:0007669"/>
    <property type="project" value="UniProtKB-KW"/>
</dbReference>
<dbReference type="GO" id="GO:0051301">
    <property type="term" value="P:cell division"/>
    <property type="evidence" value="ECO:0007669"/>
    <property type="project" value="UniProtKB-KW"/>
</dbReference>
<keyword evidence="8 12" id="KW-0131">Cell cycle</keyword>
<comment type="pathway">
    <text evidence="2 12">Cell wall biogenesis; peptidoglycan biosynthesis.</text>
</comment>
<dbReference type="NCBIfam" id="TIGR01072">
    <property type="entry name" value="murA"/>
    <property type="match status" value="1"/>
</dbReference>
<keyword evidence="3 12" id="KW-0963">Cytoplasm</keyword>
<dbReference type="GO" id="GO:0071555">
    <property type="term" value="P:cell wall organization"/>
    <property type="evidence" value="ECO:0007669"/>
    <property type="project" value="UniProtKB-KW"/>
</dbReference>
<protein>
    <recommendedName>
        <fullName evidence="12">UDP-N-acetylglucosamine 1-carboxyvinyltransferase</fullName>
        <ecNumber evidence="12">2.5.1.7</ecNumber>
    </recommendedName>
    <alternativeName>
        <fullName evidence="12">Enoylpyruvate transferase</fullName>
    </alternativeName>
    <alternativeName>
        <fullName evidence="12">UDP-N-acetylglucosamine enolpyruvyl transferase</fullName>
        <shortName evidence="12">EPT</shortName>
    </alternativeName>
</protein>
<evidence type="ECO:0000256" key="11">
    <source>
        <dbReference type="ARBA" id="ARBA00047527"/>
    </source>
</evidence>
<comment type="similarity">
    <text evidence="10 12">Belongs to the EPSP synthase family. MurA subfamily.</text>
</comment>
<evidence type="ECO:0000256" key="2">
    <source>
        <dbReference type="ARBA" id="ARBA00004752"/>
    </source>
</evidence>
<name>A0A366XX72_9BACI</name>
<feature type="modified residue" description="2-(S-cysteinyl)pyruvic acid O-phosphothioketal" evidence="12">
    <location>
        <position position="117"/>
    </location>
</feature>
<sequence length="442" mass="46777">MEKIIVRGGRRLVGSVKVEGAKNAVLPVIAASILAKSGTSTIYDVPTLADVYTINELLGHLNVDANFSDGVLKVDASKPLKTEAPFEVIRKMRASFLVMGPLLARVGQARIALPGGCAIGSRPIDQHLKGFEAMGATVTIGNGFIEASVDGKLQGTNIYLDFPSVGATENIMMAAVLAEGTTVIENVAKEPEIVCLANYLNAMGANVRGAGTGTIRIEGVEELAGADHTVIGDRIEAGTFMVAAAITGGDVFVEGAIPEHLRPLVAKMEEMGVTLIEKDNGIQVIGPKELKPIDIKTMPHPGFPTDMQSQMMALLLRAKGTSVITETVFENRFMHVEEFQRMNGNIKIEGRSAIIEGPSNLQGAEVAATDLRAGAALILAGLVSDGYTRVTELKHLDRGYVNFAGKLAALGADVERVNEAPAAVEEEQEKAVPAMNVKPKFA</sequence>
<dbReference type="CDD" id="cd01555">
    <property type="entry name" value="UdpNAET"/>
    <property type="match status" value="1"/>
</dbReference>
<dbReference type="GO" id="GO:0008760">
    <property type="term" value="F:UDP-N-acetylglucosamine 1-carboxyvinyltransferase activity"/>
    <property type="evidence" value="ECO:0007669"/>
    <property type="project" value="UniProtKB-UniRule"/>
</dbReference>
<dbReference type="GO" id="GO:0019277">
    <property type="term" value="P:UDP-N-acetylgalactosamine biosynthetic process"/>
    <property type="evidence" value="ECO:0007669"/>
    <property type="project" value="InterPro"/>
</dbReference>
<keyword evidence="12" id="KW-0670">Pyruvate</keyword>
<feature type="binding site" evidence="12">
    <location>
        <position position="328"/>
    </location>
    <ligand>
        <name>UDP-N-acetyl-alpha-D-glucosamine</name>
        <dbReference type="ChEBI" id="CHEBI:57705"/>
    </ligand>
</feature>
<keyword evidence="5 12" id="KW-0808">Transferase</keyword>
<dbReference type="RefSeq" id="WP_113806970.1">
    <property type="nucleotide sequence ID" value="NZ_QOCW01000017.1"/>
</dbReference>
<dbReference type="Pfam" id="PF00275">
    <property type="entry name" value="EPSP_synthase"/>
    <property type="match status" value="1"/>
</dbReference>
<dbReference type="NCBIfam" id="NF006873">
    <property type="entry name" value="PRK09369.1"/>
    <property type="match status" value="1"/>
</dbReference>
<evidence type="ECO:0000313" key="15">
    <source>
        <dbReference type="Proteomes" id="UP000253314"/>
    </source>
</evidence>
<feature type="domain" description="Enolpyruvate transferase" evidence="13">
    <location>
        <begin position="6"/>
        <end position="407"/>
    </location>
</feature>
<dbReference type="EC" id="2.5.1.7" evidence="12"/>
<accession>A0A366XX72</accession>
<keyword evidence="15" id="KW-1185">Reference proteome</keyword>
<keyword evidence="7 12" id="KW-0573">Peptidoglycan synthesis</keyword>
<evidence type="ECO:0000259" key="13">
    <source>
        <dbReference type="Pfam" id="PF00275"/>
    </source>
</evidence>
<comment type="caution">
    <text evidence="12">Lacks conserved residue(s) required for the propagation of feature annotation.</text>
</comment>
<evidence type="ECO:0000256" key="4">
    <source>
        <dbReference type="ARBA" id="ARBA00022618"/>
    </source>
</evidence>
<comment type="caution">
    <text evidence="14">The sequence shown here is derived from an EMBL/GenBank/DDBJ whole genome shotgun (WGS) entry which is preliminary data.</text>
</comment>
<proteinExistence type="inferred from homology"/>
<dbReference type="OrthoDB" id="9803760at2"/>
<keyword evidence="9 12" id="KW-0961">Cell wall biogenesis/degradation</keyword>
<dbReference type="FunFam" id="3.65.10.10:FF:000001">
    <property type="entry name" value="UDP-N-acetylglucosamine 1-carboxyvinyltransferase"/>
    <property type="match status" value="1"/>
</dbReference>
<dbReference type="Gene3D" id="3.65.10.10">
    <property type="entry name" value="Enolpyruvate transferase domain"/>
    <property type="match status" value="2"/>
</dbReference>
<feature type="binding site" evidence="12">
    <location>
        <position position="93"/>
    </location>
    <ligand>
        <name>UDP-N-acetyl-alpha-D-glucosamine</name>
        <dbReference type="ChEBI" id="CHEBI:57705"/>
    </ligand>
</feature>
<evidence type="ECO:0000313" key="14">
    <source>
        <dbReference type="EMBL" id="RBW68743.1"/>
    </source>
</evidence>
<evidence type="ECO:0000256" key="10">
    <source>
        <dbReference type="ARBA" id="ARBA00038367"/>
    </source>
</evidence>
<dbReference type="UniPathway" id="UPA00219"/>
<dbReference type="InterPro" id="IPR001986">
    <property type="entry name" value="Enolpyruvate_Tfrase_dom"/>
</dbReference>
<evidence type="ECO:0000256" key="8">
    <source>
        <dbReference type="ARBA" id="ARBA00023306"/>
    </source>
</evidence>
<evidence type="ECO:0000256" key="9">
    <source>
        <dbReference type="ARBA" id="ARBA00023316"/>
    </source>
</evidence>
<comment type="function">
    <text evidence="12">Cell wall formation. Adds enolpyruvyl to UDP-N-acetylglucosamine.</text>
</comment>
<reference evidence="14 15" key="1">
    <citation type="submission" date="2018-07" db="EMBL/GenBank/DDBJ databases">
        <title>Lottiidibacillus patelloidae gen. nov., sp. nov., isolated from the intestinal tract of a marine limpet and the reclassification of B. taeanensis BH030017T, B. algicola KMM 3737T and B. hwajinpoensis SW-72T as genus Lottiidibacillus.</title>
        <authorList>
            <person name="Liu R."/>
            <person name="Huang Z."/>
        </authorList>
    </citation>
    <scope>NUCLEOTIDE SEQUENCE [LARGE SCALE GENOMIC DNA]</scope>
    <source>
        <strain evidence="14 15">BH030017</strain>
    </source>
</reference>
<dbReference type="PANTHER" id="PTHR43783:SF1">
    <property type="entry name" value="UDP-N-ACETYLGLUCOSAMINE 1-CARBOXYVINYLTRANSFERASE"/>
    <property type="match status" value="1"/>
</dbReference>
<feature type="binding site" evidence="12">
    <location>
        <begin position="22"/>
        <end position="23"/>
    </location>
    <ligand>
        <name>phosphoenolpyruvate</name>
        <dbReference type="ChEBI" id="CHEBI:58702"/>
    </ligand>
</feature>
<dbReference type="InterPro" id="IPR013792">
    <property type="entry name" value="RNA3'P_cycl/enolpyr_Trfase_a/b"/>
</dbReference>
<evidence type="ECO:0000256" key="5">
    <source>
        <dbReference type="ARBA" id="ARBA00022679"/>
    </source>
</evidence>
<dbReference type="SUPFAM" id="SSF55205">
    <property type="entry name" value="EPT/RTPC-like"/>
    <property type="match status" value="1"/>
</dbReference>
<dbReference type="HAMAP" id="MF_00111">
    <property type="entry name" value="MurA"/>
    <property type="match status" value="1"/>
</dbReference>
<organism evidence="14 15">
    <name type="scientific">Bacillus taeanensis</name>
    <dbReference type="NCBI Taxonomy" id="273032"/>
    <lineage>
        <taxon>Bacteria</taxon>
        <taxon>Bacillati</taxon>
        <taxon>Bacillota</taxon>
        <taxon>Bacilli</taxon>
        <taxon>Bacillales</taxon>
        <taxon>Bacillaceae</taxon>
        <taxon>Bacillus</taxon>
    </lineage>
</organism>
<feature type="active site" description="Proton donor" evidence="12">
    <location>
        <position position="117"/>
    </location>
</feature>
<keyword evidence="6 12" id="KW-0133">Cell shape</keyword>
<comment type="subcellular location">
    <subcellularLocation>
        <location evidence="1 12">Cytoplasm</location>
    </subcellularLocation>
</comment>
<dbReference type="PANTHER" id="PTHR43783">
    <property type="entry name" value="UDP-N-ACETYLGLUCOSAMINE 1-CARBOXYVINYLTRANSFERASE"/>
    <property type="match status" value="1"/>
</dbReference>
<evidence type="ECO:0000256" key="7">
    <source>
        <dbReference type="ARBA" id="ARBA00022984"/>
    </source>
</evidence>
<comment type="catalytic activity">
    <reaction evidence="11 12">
        <text>phosphoenolpyruvate + UDP-N-acetyl-alpha-D-glucosamine = UDP-N-acetyl-3-O-(1-carboxyvinyl)-alpha-D-glucosamine + phosphate</text>
        <dbReference type="Rhea" id="RHEA:18681"/>
        <dbReference type="ChEBI" id="CHEBI:43474"/>
        <dbReference type="ChEBI" id="CHEBI:57705"/>
        <dbReference type="ChEBI" id="CHEBI:58702"/>
        <dbReference type="ChEBI" id="CHEBI:68483"/>
        <dbReference type="EC" id="2.5.1.7"/>
    </reaction>
</comment>
<feature type="binding site" evidence="12">
    <location>
        <begin position="122"/>
        <end position="126"/>
    </location>
    <ligand>
        <name>UDP-N-acetyl-alpha-D-glucosamine</name>
        <dbReference type="ChEBI" id="CHEBI:57705"/>
    </ligand>
</feature>
<dbReference type="Proteomes" id="UP000253314">
    <property type="component" value="Unassembled WGS sequence"/>
</dbReference>
<evidence type="ECO:0000256" key="6">
    <source>
        <dbReference type="ARBA" id="ARBA00022960"/>
    </source>
</evidence>
<keyword evidence="4 12" id="KW-0132">Cell division</keyword>